<dbReference type="OrthoDB" id="1302373at2759"/>
<name>A0A9Q1MUA3_9SOLA</name>
<dbReference type="PANTHER" id="PTHR35358:SF18">
    <property type="entry name" value="PHOSPHOLIPASE-LIKE PROTEIN-RELATED"/>
    <property type="match status" value="1"/>
</dbReference>
<dbReference type="EMBL" id="JAJAGQ010000003">
    <property type="protein sequence ID" value="KAJ8568129.1"/>
    <property type="molecule type" value="Genomic_DNA"/>
</dbReference>
<dbReference type="Proteomes" id="UP001152561">
    <property type="component" value="Unassembled WGS sequence"/>
</dbReference>
<dbReference type="Pfam" id="PF05278">
    <property type="entry name" value="PEARLI-4"/>
    <property type="match status" value="1"/>
</dbReference>
<evidence type="ECO:0000313" key="2">
    <source>
        <dbReference type="Proteomes" id="UP001152561"/>
    </source>
</evidence>
<proteinExistence type="predicted"/>
<keyword evidence="2" id="KW-1185">Reference proteome</keyword>
<sequence>MQQNLTPNGVHQNKRIEVEASESGLEGNPMSWTTPIKVSPEDGDVCRELVDVHGYKVKVSSAPILDAIFAKYGDITVNEHFKSPTSRASLLDVVSDVVRWLKTSDFNSSSIKAMKSVVSDVVDAKLDVTWLQQYLDEISKEEDMEE</sequence>
<accession>A0A9Q1MUA3</accession>
<protein>
    <submittedName>
        <fullName evidence="1">Uncharacterized protein</fullName>
    </submittedName>
</protein>
<organism evidence="1 2">
    <name type="scientific">Anisodus acutangulus</name>
    <dbReference type="NCBI Taxonomy" id="402998"/>
    <lineage>
        <taxon>Eukaryota</taxon>
        <taxon>Viridiplantae</taxon>
        <taxon>Streptophyta</taxon>
        <taxon>Embryophyta</taxon>
        <taxon>Tracheophyta</taxon>
        <taxon>Spermatophyta</taxon>
        <taxon>Magnoliopsida</taxon>
        <taxon>eudicotyledons</taxon>
        <taxon>Gunneridae</taxon>
        <taxon>Pentapetalae</taxon>
        <taxon>asterids</taxon>
        <taxon>lamiids</taxon>
        <taxon>Solanales</taxon>
        <taxon>Solanaceae</taxon>
        <taxon>Solanoideae</taxon>
        <taxon>Hyoscyameae</taxon>
        <taxon>Anisodus</taxon>
    </lineage>
</organism>
<dbReference type="InterPro" id="IPR007942">
    <property type="entry name" value="PLipase-like"/>
</dbReference>
<evidence type="ECO:0000313" key="1">
    <source>
        <dbReference type="EMBL" id="KAJ8568129.1"/>
    </source>
</evidence>
<gene>
    <name evidence="1" type="ORF">K7X08_020851</name>
</gene>
<dbReference type="PANTHER" id="PTHR35358">
    <property type="entry name" value="OS06G0711100 PROTEIN"/>
    <property type="match status" value="1"/>
</dbReference>
<dbReference type="AlphaFoldDB" id="A0A9Q1MUA3"/>
<reference evidence="2" key="1">
    <citation type="journal article" date="2023" name="Proc. Natl. Acad. Sci. U.S.A.">
        <title>Genomic and structural basis for evolution of tropane alkaloid biosynthesis.</title>
        <authorList>
            <person name="Wanga Y.-J."/>
            <person name="Taina T."/>
            <person name="Yua J.-Y."/>
            <person name="Lia J."/>
            <person name="Xua B."/>
            <person name="Chenc J."/>
            <person name="D'Auriad J.C."/>
            <person name="Huanga J.-P."/>
            <person name="Huanga S.-X."/>
        </authorList>
    </citation>
    <scope>NUCLEOTIDE SEQUENCE [LARGE SCALE GENOMIC DNA]</scope>
    <source>
        <strain evidence="2">cv. KIB-2019</strain>
    </source>
</reference>
<comment type="caution">
    <text evidence="1">The sequence shown here is derived from an EMBL/GenBank/DDBJ whole genome shotgun (WGS) entry which is preliminary data.</text>
</comment>